<sequence length="494" mass="57280">MEPIIDIDDLTIDEEPTIESSGSEETSTSTQSPLFGILIDQSISLFEKDRLDESLNCVDKAISLDKNSPQGYALRGDINLMIMFPSEALKDYKKALSLDKNNVQLSEYVKWVTDIIEPSKSSIPESLYTLSIDPNNHFSNYSLYYDTQEKKYLDVLEKVNPILYKLSLLNDMDPKQAVEIVLKYIDEEEEKELASPTFDHNPSKKYVVKEINGYKRIIKPQVNDNLDEMYSKAMSLAVAYDLKLAFSIAQRQQKLIINGDIRFYEIFLVVILQDQSIPRQEVFDFLEKFLKFRKDNGSIGLTLIKAGLLMELKRYKEASQLYGNHGAYFILSPLNQFEFRLERTIFITSALKAFHGYIGELQNQHQNIDYSKSTFSSFFTKRETVFIKQFGTPTNHVDLMFILQMFNNHMMAYKELIKDQYTKLSAEDGKDLVEFVENRCDILIWASKCCDDLVIIENEKRNGTKIDNPDYNYADSFKVLIQCYDQLYNETFNN</sequence>
<keyword evidence="3" id="KW-1185">Reference proteome</keyword>
<proteinExistence type="predicted"/>
<feature type="compositionally biased region" description="Acidic residues" evidence="1">
    <location>
        <begin position="1"/>
        <end position="17"/>
    </location>
</feature>
<reference evidence="2" key="1">
    <citation type="submission" date="2020-01" db="EMBL/GenBank/DDBJ databases">
        <title>Development of genomics and gene disruption for Polysphondylium violaceum indicates a role for the polyketide synthase stlB in stalk morphogenesis.</title>
        <authorList>
            <person name="Narita B."/>
            <person name="Kawabe Y."/>
            <person name="Kin K."/>
            <person name="Saito T."/>
            <person name="Gibbs R."/>
            <person name="Kuspa A."/>
            <person name="Muzny D."/>
            <person name="Queller D."/>
            <person name="Richards S."/>
            <person name="Strassman J."/>
            <person name="Sucgang R."/>
            <person name="Worley K."/>
            <person name="Schaap P."/>
        </authorList>
    </citation>
    <scope>NUCLEOTIDE SEQUENCE</scope>
    <source>
        <strain evidence="2">QSvi11</strain>
    </source>
</reference>
<dbReference type="AlphaFoldDB" id="A0A8J4PVG9"/>
<evidence type="ECO:0000256" key="1">
    <source>
        <dbReference type="SAM" id="MobiDB-lite"/>
    </source>
</evidence>
<evidence type="ECO:0000313" key="2">
    <source>
        <dbReference type="EMBL" id="KAF2074437.1"/>
    </source>
</evidence>
<feature type="compositionally biased region" description="Low complexity" evidence="1">
    <location>
        <begin position="18"/>
        <end position="31"/>
    </location>
</feature>
<protein>
    <submittedName>
        <fullName evidence="2">Uncharacterized protein</fullName>
    </submittedName>
</protein>
<dbReference type="Proteomes" id="UP000695562">
    <property type="component" value="Unassembled WGS sequence"/>
</dbReference>
<organism evidence="2 3">
    <name type="scientific">Polysphondylium violaceum</name>
    <dbReference type="NCBI Taxonomy" id="133409"/>
    <lineage>
        <taxon>Eukaryota</taxon>
        <taxon>Amoebozoa</taxon>
        <taxon>Evosea</taxon>
        <taxon>Eumycetozoa</taxon>
        <taxon>Dictyostelia</taxon>
        <taxon>Dictyosteliales</taxon>
        <taxon>Dictyosteliaceae</taxon>
        <taxon>Polysphondylium</taxon>
    </lineage>
</organism>
<comment type="caution">
    <text evidence="2">The sequence shown here is derived from an EMBL/GenBank/DDBJ whole genome shotgun (WGS) entry which is preliminary data.</text>
</comment>
<dbReference type="InterPro" id="IPR011990">
    <property type="entry name" value="TPR-like_helical_dom_sf"/>
</dbReference>
<accession>A0A8J4PVG9</accession>
<dbReference type="Gene3D" id="1.25.40.10">
    <property type="entry name" value="Tetratricopeptide repeat domain"/>
    <property type="match status" value="1"/>
</dbReference>
<dbReference type="EMBL" id="AJWJ01000147">
    <property type="protein sequence ID" value="KAF2074437.1"/>
    <property type="molecule type" value="Genomic_DNA"/>
</dbReference>
<name>A0A8J4PVG9_9MYCE</name>
<gene>
    <name evidence="2" type="ORF">CYY_004255</name>
</gene>
<dbReference type="InterPro" id="IPR019734">
    <property type="entry name" value="TPR_rpt"/>
</dbReference>
<dbReference type="SMART" id="SM00028">
    <property type="entry name" value="TPR"/>
    <property type="match status" value="2"/>
</dbReference>
<feature type="region of interest" description="Disordered" evidence="1">
    <location>
        <begin position="1"/>
        <end position="31"/>
    </location>
</feature>
<evidence type="ECO:0000313" key="3">
    <source>
        <dbReference type="Proteomes" id="UP000695562"/>
    </source>
</evidence>
<dbReference type="SUPFAM" id="SSF48452">
    <property type="entry name" value="TPR-like"/>
    <property type="match status" value="1"/>
</dbReference>